<evidence type="ECO:0000313" key="2">
    <source>
        <dbReference type="Proteomes" id="UP001469553"/>
    </source>
</evidence>
<protein>
    <submittedName>
        <fullName evidence="1">Uncharacterized protein</fullName>
    </submittedName>
</protein>
<evidence type="ECO:0000313" key="1">
    <source>
        <dbReference type="EMBL" id="MEQ2289655.1"/>
    </source>
</evidence>
<comment type="caution">
    <text evidence="1">The sequence shown here is derived from an EMBL/GenBank/DDBJ whole genome shotgun (WGS) entry which is preliminary data.</text>
</comment>
<sequence>MPVLDAFHSLLKFSNTCLLKNPSSSEPLTESSAPADRFGLRLLARFWDYTTPCVASTLHLLKLQRSRRSPRRAAMFSCRAAWQRCGPLARRAAYRLPLDERQSTSMFLGAARCLALLGHGDLCCA</sequence>
<gene>
    <name evidence="1" type="ORF">AMECASPLE_035438</name>
</gene>
<keyword evidence="2" id="KW-1185">Reference proteome</keyword>
<proteinExistence type="predicted"/>
<reference evidence="1 2" key="1">
    <citation type="submission" date="2021-06" db="EMBL/GenBank/DDBJ databases">
        <authorList>
            <person name="Palmer J.M."/>
        </authorList>
    </citation>
    <scope>NUCLEOTIDE SEQUENCE [LARGE SCALE GENOMIC DNA]</scope>
    <source>
        <strain evidence="1 2">AS_MEX2019</strain>
        <tissue evidence="1">Muscle</tissue>
    </source>
</reference>
<organism evidence="1 2">
    <name type="scientific">Ameca splendens</name>
    <dbReference type="NCBI Taxonomy" id="208324"/>
    <lineage>
        <taxon>Eukaryota</taxon>
        <taxon>Metazoa</taxon>
        <taxon>Chordata</taxon>
        <taxon>Craniata</taxon>
        <taxon>Vertebrata</taxon>
        <taxon>Euteleostomi</taxon>
        <taxon>Actinopterygii</taxon>
        <taxon>Neopterygii</taxon>
        <taxon>Teleostei</taxon>
        <taxon>Neoteleostei</taxon>
        <taxon>Acanthomorphata</taxon>
        <taxon>Ovalentaria</taxon>
        <taxon>Atherinomorphae</taxon>
        <taxon>Cyprinodontiformes</taxon>
        <taxon>Goodeidae</taxon>
        <taxon>Ameca</taxon>
    </lineage>
</organism>
<dbReference type="EMBL" id="JAHRIP010024080">
    <property type="protein sequence ID" value="MEQ2289655.1"/>
    <property type="molecule type" value="Genomic_DNA"/>
</dbReference>
<accession>A0ABV0Y815</accession>
<dbReference type="Proteomes" id="UP001469553">
    <property type="component" value="Unassembled WGS sequence"/>
</dbReference>
<name>A0ABV0Y815_9TELE</name>